<dbReference type="AlphaFoldDB" id="A0A5B8R7M1"/>
<dbReference type="Gene3D" id="1.10.10.10">
    <property type="entry name" value="Winged helix-like DNA-binding domain superfamily/Winged helix DNA-binding domain"/>
    <property type="match status" value="1"/>
</dbReference>
<name>A0A5B8R7M1_9ZZZZ</name>
<dbReference type="EMBL" id="MN079087">
    <property type="protein sequence ID" value="QEA04706.1"/>
    <property type="molecule type" value="Genomic_DNA"/>
</dbReference>
<dbReference type="CDD" id="cd06445">
    <property type="entry name" value="ATase"/>
    <property type="match status" value="1"/>
</dbReference>
<feature type="domain" description="Methylated-DNA-[protein]-cysteine S-methyltransferase DNA binding" evidence="10">
    <location>
        <begin position="78"/>
        <end position="157"/>
    </location>
</feature>
<dbReference type="Pfam" id="PF01035">
    <property type="entry name" value="DNA_binding_1"/>
    <property type="match status" value="1"/>
</dbReference>
<proteinExistence type="inferred from homology"/>
<keyword evidence="8" id="KW-0234">DNA repair</keyword>
<dbReference type="PANTHER" id="PTHR10815">
    <property type="entry name" value="METHYLATED-DNA--PROTEIN-CYSTEINE METHYLTRANSFERASE"/>
    <property type="match status" value="1"/>
</dbReference>
<dbReference type="PANTHER" id="PTHR10815:SF5">
    <property type="entry name" value="METHYLATED-DNA--PROTEIN-CYSTEINE METHYLTRANSFERASE"/>
    <property type="match status" value="1"/>
</dbReference>
<dbReference type="GO" id="GO:0003908">
    <property type="term" value="F:methylated-DNA-[protein]-cysteine S-methyltransferase activity"/>
    <property type="evidence" value="ECO:0007669"/>
    <property type="project" value="UniProtKB-EC"/>
</dbReference>
<dbReference type="GO" id="GO:0032259">
    <property type="term" value="P:methylation"/>
    <property type="evidence" value="ECO:0007669"/>
    <property type="project" value="UniProtKB-KW"/>
</dbReference>
<evidence type="ECO:0000259" key="11">
    <source>
        <dbReference type="Pfam" id="PF02870"/>
    </source>
</evidence>
<evidence type="ECO:0000256" key="8">
    <source>
        <dbReference type="ARBA" id="ARBA00023204"/>
    </source>
</evidence>
<dbReference type="Pfam" id="PF02870">
    <property type="entry name" value="Methyltransf_1N"/>
    <property type="match status" value="1"/>
</dbReference>
<evidence type="ECO:0000256" key="9">
    <source>
        <dbReference type="ARBA" id="ARBA00049348"/>
    </source>
</evidence>
<dbReference type="HAMAP" id="MF_00772">
    <property type="entry name" value="OGT"/>
    <property type="match status" value="1"/>
</dbReference>
<dbReference type="InterPro" id="IPR014048">
    <property type="entry name" value="MethylDNA_cys_MeTrfase_DNA-bd"/>
</dbReference>
<dbReference type="SUPFAM" id="SSF46767">
    <property type="entry name" value="Methylated DNA-protein cysteine methyltransferase, C-terminal domain"/>
    <property type="match status" value="1"/>
</dbReference>
<dbReference type="NCBIfam" id="TIGR00589">
    <property type="entry name" value="ogt"/>
    <property type="match status" value="1"/>
</dbReference>
<evidence type="ECO:0000256" key="2">
    <source>
        <dbReference type="ARBA" id="ARBA00008711"/>
    </source>
</evidence>
<accession>A0A5B8R7M1</accession>
<comment type="similarity">
    <text evidence="2">Belongs to the MGMT family.</text>
</comment>
<evidence type="ECO:0000259" key="10">
    <source>
        <dbReference type="Pfam" id="PF01035"/>
    </source>
</evidence>
<keyword evidence="4" id="KW-0963">Cytoplasm</keyword>
<evidence type="ECO:0000256" key="1">
    <source>
        <dbReference type="ARBA" id="ARBA00001286"/>
    </source>
</evidence>
<dbReference type="InterPro" id="IPR023546">
    <property type="entry name" value="MGMT"/>
</dbReference>
<dbReference type="EC" id="2.1.1.63" evidence="3"/>
<organism evidence="12">
    <name type="scientific">uncultured organism</name>
    <dbReference type="NCBI Taxonomy" id="155900"/>
    <lineage>
        <taxon>unclassified sequences</taxon>
        <taxon>environmental samples</taxon>
    </lineage>
</organism>
<evidence type="ECO:0000256" key="3">
    <source>
        <dbReference type="ARBA" id="ARBA00011918"/>
    </source>
</evidence>
<evidence type="ECO:0000256" key="6">
    <source>
        <dbReference type="ARBA" id="ARBA00022679"/>
    </source>
</evidence>
<dbReference type="PROSITE" id="PS00374">
    <property type="entry name" value="MGMT"/>
    <property type="match status" value="1"/>
</dbReference>
<evidence type="ECO:0000256" key="7">
    <source>
        <dbReference type="ARBA" id="ARBA00022763"/>
    </source>
</evidence>
<reference evidence="12" key="1">
    <citation type="submission" date="2019-06" db="EMBL/GenBank/DDBJ databases">
        <authorList>
            <person name="Murdoch R.W."/>
            <person name="Fathepure B."/>
        </authorList>
    </citation>
    <scope>NUCLEOTIDE SEQUENCE</scope>
</reference>
<keyword evidence="6 12" id="KW-0808">Transferase</keyword>
<sequence>MTLRYTLMDSPIGELLLAGDGYALTHLDLRDPGDPRPDPAAGWQRDDTAFTEVRAQLNAYFAGDREGFDLALAPAGTAFQRRVWDALLAIPYGETASYGDVARRLGTPGAARAVGLANNRNPIAVIIPCHRVIGADGSLTGYGGGLERKRWLLAHERRFRAVVADAQAELL</sequence>
<feature type="domain" description="Methylguanine DNA methyltransferase ribonuclease-like" evidence="11">
    <location>
        <begin position="3"/>
        <end position="73"/>
    </location>
</feature>
<dbReference type="Gene3D" id="3.30.160.70">
    <property type="entry name" value="Methylated DNA-protein cysteine methyltransferase domain"/>
    <property type="match status" value="1"/>
</dbReference>
<evidence type="ECO:0000256" key="4">
    <source>
        <dbReference type="ARBA" id="ARBA00022490"/>
    </source>
</evidence>
<dbReference type="InterPro" id="IPR036217">
    <property type="entry name" value="MethylDNA_cys_MeTrfase_DNAb"/>
</dbReference>
<evidence type="ECO:0000313" key="12">
    <source>
        <dbReference type="EMBL" id="QEA04706.1"/>
    </source>
</evidence>
<dbReference type="InterPro" id="IPR001497">
    <property type="entry name" value="MethylDNA_cys_MeTrfase_AS"/>
</dbReference>
<dbReference type="InterPro" id="IPR036631">
    <property type="entry name" value="MGMT_N_sf"/>
</dbReference>
<comment type="catalytic activity">
    <reaction evidence="9">
        <text>a 6-O-methyl-2'-deoxyguanosine in DNA + L-cysteinyl-[protein] = S-methyl-L-cysteinyl-[protein] + a 2'-deoxyguanosine in DNA</text>
        <dbReference type="Rhea" id="RHEA:24000"/>
        <dbReference type="Rhea" id="RHEA-COMP:10131"/>
        <dbReference type="Rhea" id="RHEA-COMP:10132"/>
        <dbReference type="Rhea" id="RHEA-COMP:11367"/>
        <dbReference type="Rhea" id="RHEA-COMP:11368"/>
        <dbReference type="ChEBI" id="CHEBI:29950"/>
        <dbReference type="ChEBI" id="CHEBI:82612"/>
        <dbReference type="ChEBI" id="CHEBI:85445"/>
        <dbReference type="ChEBI" id="CHEBI:85448"/>
        <dbReference type="EC" id="2.1.1.63"/>
    </reaction>
</comment>
<protein>
    <recommendedName>
        <fullName evidence="3">methylated-DNA--[protein]-cysteine S-methyltransferase</fullName>
        <ecNumber evidence="3">2.1.1.63</ecNumber>
    </recommendedName>
</protein>
<comment type="catalytic activity">
    <reaction evidence="1">
        <text>a 4-O-methyl-thymidine in DNA + L-cysteinyl-[protein] = a thymidine in DNA + S-methyl-L-cysteinyl-[protein]</text>
        <dbReference type="Rhea" id="RHEA:53428"/>
        <dbReference type="Rhea" id="RHEA-COMP:10131"/>
        <dbReference type="Rhea" id="RHEA-COMP:10132"/>
        <dbReference type="Rhea" id="RHEA-COMP:13555"/>
        <dbReference type="Rhea" id="RHEA-COMP:13556"/>
        <dbReference type="ChEBI" id="CHEBI:29950"/>
        <dbReference type="ChEBI" id="CHEBI:82612"/>
        <dbReference type="ChEBI" id="CHEBI:137386"/>
        <dbReference type="ChEBI" id="CHEBI:137387"/>
        <dbReference type="EC" id="2.1.1.63"/>
    </reaction>
</comment>
<dbReference type="GO" id="GO:0006281">
    <property type="term" value="P:DNA repair"/>
    <property type="evidence" value="ECO:0007669"/>
    <property type="project" value="UniProtKB-KW"/>
</dbReference>
<gene>
    <name evidence="12" type="primary">ogt</name>
    <name evidence="12" type="ORF">KBTEX_01014</name>
</gene>
<dbReference type="InterPro" id="IPR008332">
    <property type="entry name" value="MethylG_MeTrfase_N"/>
</dbReference>
<dbReference type="SUPFAM" id="SSF53155">
    <property type="entry name" value="Methylated DNA-protein cysteine methyltransferase domain"/>
    <property type="match status" value="1"/>
</dbReference>
<evidence type="ECO:0000256" key="5">
    <source>
        <dbReference type="ARBA" id="ARBA00022603"/>
    </source>
</evidence>
<keyword evidence="7" id="KW-0227">DNA damage</keyword>
<dbReference type="FunFam" id="1.10.10.10:FF:000214">
    <property type="entry name" value="Methylated-DNA--protein-cysteine methyltransferase"/>
    <property type="match status" value="1"/>
</dbReference>
<dbReference type="InterPro" id="IPR036388">
    <property type="entry name" value="WH-like_DNA-bd_sf"/>
</dbReference>
<keyword evidence="5 12" id="KW-0489">Methyltransferase</keyword>